<dbReference type="CDD" id="cd12148">
    <property type="entry name" value="fungal_TF_MHR"/>
    <property type="match status" value="1"/>
</dbReference>
<dbReference type="GO" id="GO:0008270">
    <property type="term" value="F:zinc ion binding"/>
    <property type="evidence" value="ECO:0007669"/>
    <property type="project" value="InterPro"/>
</dbReference>
<dbReference type="EMBL" id="KZ107853">
    <property type="protein sequence ID" value="OSS45797.1"/>
    <property type="molecule type" value="Genomic_DNA"/>
</dbReference>
<reference evidence="8 9" key="1">
    <citation type="journal article" date="2017" name="Genome Announc.">
        <title>Genome sequence of the saprophytic ascomycete Epicoccum nigrum ICMP 19927 strain isolated from New Zealand.</title>
        <authorList>
            <person name="Fokin M."/>
            <person name="Fleetwood D."/>
            <person name="Weir B.S."/>
            <person name="Villas-Boas S.G."/>
        </authorList>
    </citation>
    <scope>NUCLEOTIDE SEQUENCE [LARGE SCALE GENOMIC DNA]</scope>
    <source>
        <strain evidence="8 9">ICMP 19927</strain>
    </source>
</reference>
<name>A0A1Y2LRD7_EPING</name>
<feature type="region of interest" description="Disordered" evidence="6">
    <location>
        <begin position="213"/>
        <end position="235"/>
    </location>
</feature>
<sequence>MEFPFLHKRTFLGPLQKLPLVSSSENGSGPQTHREHDPALLCAFLACTACFHPELVAHHPHAWETSKFYAKAAENWLDWRCRKRGEAAMQQIQAFLMLGYHEWNACEERGGYMLIQQGVSFAKMEGYMHDGDPQVNPSQEDAILRRDRFIQQESRRRTFWSCFIMDRYLSVGKRRPRMIQLDDIKDAIQVPCSEKNFISGRVVRTRYFGETDKEYAKRRQQTNQKALQRDDQQKSEKIEWEVREDDGMLGRYMFTLDLFIDVNKWANKGGRRSEPPDIGPWNPKTEYYHLDKRLEDIAESLPEELRLDPINTENHIYGPPSVASRTYFMIHAVLMLCKTYLAPEYLPTFGYRVAKPQGPLDPPLVTEPLPVDQPDYWVEKAEDCFEYVRDYVSVLQSFKDRDLVVESPFMAHAIWRAAWAAMYCHWVPKMDPSNALSSKIDPSAWDITNQVLESMAKKFAQTDRYTKQLAGHSNFYKERWKSWTSNGGSPQSSIDANELHEYRTILETSHKQYGSLDADEAYPKQPHNTPYSKLSRLEQEHVPEEPHSPVTVVKTDGDEPRRSISTAPSTSSGFTVVNPSSAVAPPHRETVNGHAAGASITRTSHEAPPPRPQQQQTSTYSEQAPQYGQAPAYTYANGASAFTQPISQYAATSVSYAPGSRPQILAEMDAEGNRSINTADSRWFENNESDFLQGQNYFSASYYPFNNHMQSQMPYHMQDHQGSYDTYPTHWPGSD</sequence>
<evidence type="ECO:0000256" key="4">
    <source>
        <dbReference type="ARBA" id="ARBA00023163"/>
    </source>
</evidence>
<keyword evidence="3" id="KW-0805">Transcription regulation</keyword>
<gene>
    <name evidence="8" type="ORF">B5807_09455</name>
</gene>
<organism evidence="8 9">
    <name type="scientific">Epicoccum nigrum</name>
    <name type="common">Soil fungus</name>
    <name type="synonym">Epicoccum purpurascens</name>
    <dbReference type="NCBI Taxonomy" id="105696"/>
    <lineage>
        <taxon>Eukaryota</taxon>
        <taxon>Fungi</taxon>
        <taxon>Dikarya</taxon>
        <taxon>Ascomycota</taxon>
        <taxon>Pezizomycotina</taxon>
        <taxon>Dothideomycetes</taxon>
        <taxon>Pleosporomycetidae</taxon>
        <taxon>Pleosporales</taxon>
        <taxon>Pleosporineae</taxon>
        <taxon>Didymellaceae</taxon>
        <taxon>Epicoccum</taxon>
    </lineage>
</organism>
<feature type="domain" description="Xylanolytic transcriptional activator regulatory" evidence="7">
    <location>
        <begin position="111"/>
        <end position="197"/>
    </location>
</feature>
<dbReference type="InterPro" id="IPR050815">
    <property type="entry name" value="TF_fung"/>
</dbReference>
<evidence type="ECO:0000256" key="3">
    <source>
        <dbReference type="ARBA" id="ARBA00023015"/>
    </source>
</evidence>
<evidence type="ECO:0000256" key="2">
    <source>
        <dbReference type="ARBA" id="ARBA00022723"/>
    </source>
</evidence>
<dbReference type="AlphaFoldDB" id="A0A1Y2LRD7"/>
<protein>
    <recommendedName>
        <fullName evidence="7">Xylanolytic transcriptional activator regulatory domain-containing protein</fullName>
    </recommendedName>
</protein>
<feature type="compositionally biased region" description="Basic and acidic residues" evidence="6">
    <location>
        <begin position="537"/>
        <end position="547"/>
    </location>
</feature>
<dbReference type="InParanoid" id="A0A1Y2LRD7"/>
<evidence type="ECO:0000256" key="1">
    <source>
        <dbReference type="ARBA" id="ARBA00004123"/>
    </source>
</evidence>
<feature type="compositionally biased region" description="Polar residues" evidence="6">
    <location>
        <begin position="563"/>
        <end position="581"/>
    </location>
</feature>
<feature type="region of interest" description="Disordered" evidence="6">
    <location>
        <begin position="537"/>
        <end position="624"/>
    </location>
</feature>
<evidence type="ECO:0000313" key="9">
    <source>
        <dbReference type="Proteomes" id="UP000193240"/>
    </source>
</evidence>
<dbReference type="STRING" id="105696.A0A1Y2LRD7"/>
<proteinExistence type="predicted"/>
<evidence type="ECO:0000259" key="7">
    <source>
        <dbReference type="SMART" id="SM00906"/>
    </source>
</evidence>
<keyword evidence="5" id="KW-0539">Nucleus</keyword>
<dbReference type="Proteomes" id="UP000193240">
    <property type="component" value="Unassembled WGS sequence"/>
</dbReference>
<dbReference type="SMART" id="SM00906">
    <property type="entry name" value="Fungal_trans"/>
    <property type="match status" value="1"/>
</dbReference>
<keyword evidence="4" id="KW-0804">Transcription</keyword>
<dbReference type="GO" id="GO:0005634">
    <property type="term" value="C:nucleus"/>
    <property type="evidence" value="ECO:0007669"/>
    <property type="project" value="UniProtKB-SubCell"/>
</dbReference>
<dbReference type="Pfam" id="PF04082">
    <property type="entry name" value="Fungal_trans"/>
    <property type="match status" value="1"/>
</dbReference>
<dbReference type="PANTHER" id="PTHR47338:SF5">
    <property type="entry name" value="ZN(II)2CYS6 TRANSCRIPTION FACTOR (EUROFUNG)"/>
    <property type="match status" value="1"/>
</dbReference>
<keyword evidence="9" id="KW-1185">Reference proteome</keyword>
<dbReference type="GO" id="GO:0000981">
    <property type="term" value="F:DNA-binding transcription factor activity, RNA polymerase II-specific"/>
    <property type="evidence" value="ECO:0007669"/>
    <property type="project" value="InterPro"/>
</dbReference>
<accession>A0A1Y2LRD7</accession>
<evidence type="ECO:0000256" key="5">
    <source>
        <dbReference type="ARBA" id="ARBA00023242"/>
    </source>
</evidence>
<evidence type="ECO:0000256" key="6">
    <source>
        <dbReference type="SAM" id="MobiDB-lite"/>
    </source>
</evidence>
<keyword evidence="2" id="KW-0479">Metal-binding</keyword>
<evidence type="ECO:0000313" key="8">
    <source>
        <dbReference type="EMBL" id="OSS45797.1"/>
    </source>
</evidence>
<dbReference type="InterPro" id="IPR007219">
    <property type="entry name" value="XnlR_reg_dom"/>
</dbReference>
<comment type="subcellular location">
    <subcellularLocation>
        <location evidence="1">Nucleus</location>
    </subcellularLocation>
</comment>
<dbReference type="GO" id="GO:0003677">
    <property type="term" value="F:DNA binding"/>
    <property type="evidence" value="ECO:0007669"/>
    <property type="project" value="InterPro"/>
</dbReference>
<dbReference type="GO" id="GO:0006351">
    <property type="term" value="P:DNA-templated transcription"/>
    <property type="evidence" value="ECO:0007669"/>
    <property type="project" value="InterPro"/>
</dbReference>
<dbReference type="PANTHER" id="PTHR47338">
    <property type="entry name" value="ZN(II)2CYS6 TRANSCRIPTION FACTOR (EUROFUNG)-RELATED"/>
    <property type="match status" value="1"/>
</dbReference>